<keyword evidence="2" id="KW-1185">Reference proteome</keyword>
<dbReference type="GeneID" id="6071583"/>
<dbReference type="AlphaFoldDB" id="B0CX05"/>
<evidence type="ECO:0000313" key="1">
    <source>
        <dbReference type="EMBL" id="EDR13163.1"/>
    </source>
</evidence>
<dbReference type="KEGG" id="lbc:LACBIDRAFT_381654"/>
<dbReference type="EMBL" id="DS547093">
    <property type="protein sequence ID" value="EDR13163.1"/>
    <property type="molecule type" value="Genomic_DNA"/>
</dbReference>
<evidence type="ECO:0000313" key="2">
    <source>
        <dbReference type="Proteomes" id="UP000001194"/>
    </source>
</evidence>
<proteinExistence type="predicted"/>
<organism evidence="2">
    <name type="scientific">Laccaria bicolor (strain S238N-H82 / ATCC MYA-4686)</name>
    <name type="common">Bicoloured deceiver</name>
    <name type="synonym">Laccaria laccata var. bicolor</name>
    <dbReference type="NCBI Taxonomy" id="486041"/>
    <lineage>
        <taxon>Eukaryota</taxon>
        <taxon>Fungi</taxon>
        <taxon>Dikarya</taxon>
        <taxon>Basidiomycota</taxon>
        <taxon>Agaricomycotina</taxon>
        <taxon>Agaricomycetes</taxon>
        <taxon>Agaricomycetidae</taxon>
        <taxon>Agaricales</taxon>
        <taxon>Agaricineae</taxon>
        <taxon>Hydnangiaceae</taxon>
        <taxon>Laccaria</taxon>
    </lineage>
</organism>
<protein>
    <submittedName>
        <fullName evidence="1">WD-40 repeat-containing protein</fullName>
    </submittedName>
</protein>
<dbReference type="Proteomes" id="UP000001194">
    <property type="component" value="Unassembled WGS sequence"/>
</dbReference>
<reference evidence="1 2" key="1">
    <citation type="journal article" date="2008" name="Nature">
        <title>The genome of Laccaria bicolor provides insights into mycorrhizal symbiosis.</title>
        <authorList>
            <person name="Martin F."/>
            <person name="Aerts A."/>
            <person name="Ahren D."/>
            <person name="Brun A."/>
            <person name="Danchin E.G.J."/>
            <person name="Duchaussoy F."/>
            <person name="Gibon J."/>
            <person name="Kohler A."/>
            <person name="Lindquist E."/>
            <person name="Pereda V."/>
            <person name="Salamov A."/>
            <person name="Shapiro H.J."/>
            <person name="Wuyts J."/>
            <person name="Blaudez D."/>
            <person name="Buee M."/>
            <person name="Brokstein P."/>
            <person name="Canbaeck B."/>
            <person name="Cohen D."/>
            <person name="Courty P.E."/>
            <person name="Coutinho P.M."/>
            <person name="Delaruelle C."/>
            <person name="Detter J.C."/>
            <person name="Deveau A."/>
            <person name="DiFazio S."/>
            <person name="Duplessis S."/>
            <person name="Fraissinet-Tachet L."/>
            <person name="Lucic E."/>
            <person name="Frey-Klett P."/>
            <person name="Fourrey C."/>
            <person name="Feussner I."/>
            <person name="Gay G."/>
            <person name="Grimwood J."/>
            <person name="Hoegger P.J."/>
            <person name="Jain P."/>
            <person name="Kilaru S."/>
            <person name="Labbe J."/>
            <person name="Lin Y.C."/>
            <person name="Legue V."/>
            <person name="Le Tacon F."/>
            <person name="Marmeisse R."/>
            <person name="Melayah D."/>
            <person name="Montanini B."/>
            <person name="Muratet M."/>
            <person name="Nehls U."/>
            <person name="Niculita-Hirzel H."/>
            <person name="Oudot-Le Secq M.P."/>
            <person name="Peter M."/>
            <person name="Quesneville H."/>
            <person name="Rajashekar B."/>
            <person name="Reich M."/>
            <person name="Rouhier N."/>
            <person name="Schmutz J."/>
            <person name="Yin T."/>
            <person name="Chalot M."/>
            <person name="Henrissat B."/>
            <person name="Kuees U."/>
            <person name="Lucas S."/>
            <person name="Van de Peer Y."/>
            <person name="Podila G.K."/>
            <person name="Polle A."/>
            <person name="Pukkila P.J."/>
            <person name="Richardson P.M."/>
            <person name="Rouze P."/>
            <person name="Sanders I.R."/>
            <person name="Stajich J.E."/>
            <person name="Tunlid A."/>
            <person name="Tuskan G."/>
            <person name="Grigoriev I.V."/>
        </authorList>
    </citation>
    <scope>NUCLEOTIDE SEQUENCE [LARGE SCALE GENOMIC DNA]</scope>
    <source>
        <strain evidence="2">S238N-H82 / ATCC MYA-4686</strain>
    </source>
</reference>
<dbReference type="RefSeq" id="XP_001875661.1">
    <property type="nucleotide sequence ID" value="XM_001875626.1"/>
</dbReference>
<sequence>MVSNAQDAIAALLACGIEDDFAQDLITHESDYDKVCNDPLNYLGDQWMEINAAFVPANDVHQLEAAMIALHFRPDVAKSYSRTLINTQGHIRLREPFSWAMMFANGLYKYGSADLS</sequence>
<name>B0CX05_LACBS</name>
<dbReference type="InParanoid" id="B0CX05"/>
<gene>
    <name evidence="1" type="ORF">LACBIDRAFT_381654</name>
</gene>
<dbReference type="HOGENOM" id="CLU_2097278_0_0_1"/>
<accession>B0CX05</accession>